<dbReference type="GO" id="GO:0035556">
    <property type="term" value="P:intracellular signal transduction"/>
    <property type="evidence" value="ECO:0007669"/>
    <property type="project" value="TreeGrafter"/>
</dbReference>
<feature type="compositionally biased region" description="Basic and acidic residues" evidence="2">
    <location>
        <begin position="116"/>
        <end position="125"/>
    </location>
</feature>
<dbReference type="InterPro" id="IPR036290">
    <property type="entry name" value="Phe_ZIP_sf"/>
</dbReference>
<evidence type="ECO:0000313" key="4">
    <source>
        <dbReference type="Proteomes" id="UP000695026"/>
    </source>
</evidence>
<sequence>MNGHAVPSGDPLRPSGWNEFCERHAITTARELARKYLHFVSENPQHEVLAAENFSVQFADLFQQYFRNEVKDNFTMNPFRILPFSRVRDYRETGQKHAEGSAGTVGTKVEVELSDQVDRGSEARPRGLPKSWSSEELAGPTSSSAVRRHFSLDRLRRSWRSLFRRRSSEPAPGEGEMADLVLKSGLARKFFPWTVSQDLSSQVQKEGNLKYMMVMEDSGTRWQKCRLVLYKEGPSDRQNYALALFDPPKVSHLCF</sequence>
<organism evidence="4 5">
    <name type="scientific">Python bivittatus</name>
    <name type="common">Burmese python</name>
    <name type="synonym">Python molurus bivittatus</name>
    <dbReference type="NCBI Taxonomy" id="176946"/>
    <lineage>
        <taxon>Eukaryota</taxon>
        <taxon>Metazoa</taxon>
        <taxon>Chordata</taxon>
        <taxon>Craniata</taxon>
        <taxon>Vertebrata</taxon>
        <taxon>Euteleostomi</taxon>
        <taxon>Lepidosauria</taxon>
        <taxon>Squamata</taxon>
        <taxon>Bifurcata</taxon>
        <taxon>Unidentata</taxon>
        <taxon>Episquamata</taxon>
        <taxon>Toxicofera</taxon>
        <taxon>Serpentes</taxon>
        <taxon>Henophidia</taxon>
        <taxon>Pythonidae</taxon>
        <taxon>Python</taxon>
    </lineage>
</organism>
<dbReference type="Gene3D" id="2.30.29.30">
    <property type="entry name" value="Pleckstrin-homology domain (PH domain)/Phosphotyrosine-binding domain (PTB)"/>
    <property type="match status" value="1"/>
</dbReference>
<dbReference type="OMA" id="SGPQKWE"/>
<dbReference type="AlphaFoldDB" id="A0A9F3W1Y8"/>
<dbReference type="Gene3D" id="6.10.140.110">
    <property type="match status" value="1"/>
</dbReference>
<dbReference type="SUPFAM" id="SSF109805">
    <property type="entry name" value="Phenylalanine zipper"/>
    <property type="match status" value="1"/>
</dbReference>
<dbReference type="GeneID" id="103067830"/>
<protein>
    <submittedName>
        <fullName evidence="5">SH2B adapter protein 3-like</fullName>
    </submittedName>
</protein>
<dbReference type="InterPro" id="IPR015012">
    <property type="entry name" value="Phe_ZIP"/>
</dbReference>
<feature type="region of interest" description="Disordered" evidence="2">
    <location>
        <begin position="93"/>
        <end position="140"/>
    </location>
</feature>
<gene>
    <name evidence="5" type="primary">LOC103067830</name>
</gene>
<dbReference type="KEGG" id="pbi:103067830"/>
<dbReference type="OrthoDB" id="10047184at2759"/>
<dbReference type="PANTHER" id="PTHR10872:SF1">
    <property type="entry name" value="SH2B ADAPTER PROTEIN 3"/>
    <property type="match status" value="1"/>
</dbReference>
<dbReference type="InterPro" id="IPR011993">
    <property type="entry name" value="PH-like_dom_sf"/>
</dbReference>
<dbReference type="Proteomes" id="UP000695026">
    <property type="component" value="Unplaced"/>
</dbReference>
<feature type="domain" description="Phenylalanine zipper" evidence="3">
    <location>
        <begin position="16"/>
        <end position="71"/>
    </location>
</feature>
<evidence type="ECO:0000256" key="2">
    <source>
        <dbReference type="SAM" id="MobiDB-lite"/>
    </source>
</evidence>
<dbReference type="InterPro" id="IPR030523">
    <property type="entry name" value="SH2B"/>
</dbReference>
<evidence type="ECO:0000259" key="3">
    <source>
        <dbReference type="Pfam" id="PF08916"/>
    </source>
</evidence>
<dbReference type="GO" id="GO:0005886">
    <property type="term" value="C:plasma membrane"/>
    <property type="evidence" value="ECO:0007669"/>
    <property type="project" value="TreeGrafter"/>
</dbReference>
<reference evidence="5" key="1">
    <citation type="submission" date="2025-08" db="UniProtKB">
        <authorList>
            <consortium name="RefSeq"/>
        </authorList>
    </citation>
    <scope>IDENTIFICATION</scope>
    <source>
        <tissue evidence="5">Liver</tissue>
    </source>
</reference>
<dbReference type="RefSeq" id="XP_015746836.2">
    <property type="nucleotide sequence ID" value="XM_015891350.2"/>
</dbReference>
<proteinExistence type="predicted"/>
<name>A0A9F3W1Y8_PYTBI</name>
<dbReference type="Pfam" id="PF08916">
    <property type="entry name" value="Phe_ZIP"/>
    <property type="match status" value="1"/>
</dbReference>
<keyword evidence="1" id="KW-0597">Phosphoprotein</keyword>
<accession>A0A9F3W1Y8</accession>
<evidence type="ECO:0000256" key="1">
    <source>
        <dbReference type="ARBA" id="ARBA00022553"/>
    </source>
</evidence>
<evidence type="ECO:0000313" key="5">
    <source>
        <dbReference type="RefSeq" id="XP_015746836.2"/>
    </source>
</evidence>
<dbReference type="SUPFAM" id="SSF50729">
    <property type="entry name" value="PH domain-like"/>
    <property type="match status" value="1"/>
</dbReference>
<keyword evidence="4" id="KW-1185">Reference proteome</keyword>
<dbReference type="GO" id="GO:0005068">
    <property type="term" value="F:transmembrane receptor protein tyrosine kinase adaptor activity"/>
    <property type="evidence" value="ECO:0007669"/>
    <property type="project" value="TreeGrafter"/>
</dbReference>
<dbReference type="PANTHER" id="PTHR10872">
    <property type="entry name" value="SH2B ADAPTER PROTEIN"/>
    <property type="match status" value="1"/>
</dbReference>